<protein>
    <recommendedName>
        <fullName evidence="3">Beta protein</fullName>
    </recommendedName>
</protein>
<dbReference type="InterPro" id="IPR025683">
    <property type="entry name" value="Protein_beta"/>
</dbReference>
<dbReference type="RefSeq" id="WP_218323913.1">
    <property type="nucleotide sequence ID" value="NZ_JAEEGC010000212.1"/>
</dbReference>
<dbReference type="Proteomes" id="UP000694308">
    <property type="component" value="Unassembled WGS sequence"/>
</dbReference>
<gene>
    <name evidence="1" type="ORF">I6U48_28590</name>
</gene>
<name>A0A949U1U8_9CLOT</name>
<evidence type="ECO:0008006" key="3">
    <source>
        <dbReference type="Google" id="ProtNLM"/>
    </source>
</evidence>
<keyword evidence="2" id="KW-1185">Reference proteome</keyword>
<dbReference type="AlphaFoldDB" id="A0A949U1U8"/>
<proteinExistence type="predicted"/>
<dbReference type="Pfam" id="PF14350">
    <property type="entry name" value="Beta_protein"/>
    <property type="match status" value="1"/>
</dbReference>
<sequence length="334" mass="38886">MIKYAPVLKWKAGERDSIKKLDDSQVNQISPIIELVDSISEHELLKEIHETGLKSAFIDTIYSDISLEFYEKLNSINGITDLKLIPVFYIDDLFDDFSVIDTYDEISIRLEIPEPIDSLSYNKLFKEILKKTHTKIDIILDLIFIEDVQAATLKSVALKETLSQIKKYCMNINKLIISSTSFPNNLSDLEAGEEKKYKRYEFKIFNKIYELPEYKDFINKLIYSDYGVNKFTDTEMDFSKLQYGILPKIKYTTDSFYYVQKGKKDRIKNVYTISVFDMCDKIINSNFFYGKKFSYGDKKIHEKASERKGPGGNKDWVTISTTHHITVILKQLSN</sequence>
<comment type="caution">
    <text evidence="1">The sequence shown here is derived from an EMBL/GenBank/DDBJ whole genome shotgun (WGS) entry which is preliminary data.</text>
</comment>
<accession>A0A949U1U8</accession>
<organism evidence="1 2">
    <name type="scientific">Clostridium thailandense</name>
    <dbReference type="NCBI Taxonomy" id="2794346"/>
    <lineage>
        <taxon>Bacteria</taxon>
        <taxon>Bacillati</taxon>
        <taxon>Bacillota</taxon>
        <taxon>Clostridia</taxon>
        <taxon>Eubacteriales</taxon>
        <taxon>Clostridiaceae</taxon>
        <taxon>Clostridium</taxon>
    </lineage>
</organism>
<evidence type="ECO:0000313" key="2">
    <source>
        <dbReference type="Proteomes" id="UP000694308"/>
    </source>
</evidence>
<dbReference type="EMBL" id="JAEEGC010000212">
    <property type="protein sequence ID" value="MBV7276833.1"/>
    <property type="molecule type" value="Genomic_DNA"/>
</dbReference>
<evidence type="ECO:0000313" key="1">
    <source>
        <dbReference type="EMBL" id="MBV7276833.1"/>
    </source>
</evidence>
<reference evidence="1" key="1">
    <citation type="submission" date="2020-12" db="EMBL/GenBank/DDBJ databases">
        <title>Clostridium thailandense sp. nov., a novel acetogenic bacterium isolated from peat land soil in Thailand.</title>
        <authorList>
            <person name="Chaikitkaew S."/>
            <person name="Birkeland N.K."/>
        </authorList>
    </citation>
    <scope>NUCLEOTIDE SEQUENCE</scope>
    <source>
        <strain evidence="1">PL3</strain>
    </source>
</reference>